<dbReference type="NCBIfam" id="NF041646">
    <property type="entry name" value="VC0807_fam"/>
    <property type="match status" value="1"/>
</dbReference>
<feature type="transmembrane region" description="Helical" evidence="1">
    <location>
        <begin position="76"/>
        <end position="95"/>
    </location>
</feature>
<evidence type="ECO:0000256" key="1">
    <source>
        <dbReference type="SAM" id="Phobius"/>
    </source>
</evidence>
<keyword evidence="1" id="KW-0812">Transmembrane</keyword>
<feature type="transmembrane region" description="Helical" evidence="1">
    <location>
        <begin position="165"/>
        <end position="184"/>
    </location>
</feature>
<name>A0A6G9Z9E5_9NOCA</name>
<keyword evidence="1" id="KW-0472">Membrane</keyword>
<evidence type="ECO:0000313" key="3">
    <source>
        <dbReference type="Proteomes" id="UP000500953"/>
    </source>
</evidence>
<dbReference type="Proteomes" id="UP000500953">
    <property type="component" value="Chromosome"/>
</dbReference>
<evidence type="ECO:0000313" key="2">
    <source>
        <dbReference type="EMBL" id="QIS22229.1"/>
    </source>
</evidence>
<protein>
    <recommendedName>
        <fullName evidence="4">DUF3159 domain-containing protein</fullName>
    </recommendedName>
</protein>
<keyword evidence="1" id="KW-1133">Transmembrane helix</keyword>
<feature type="transmembrane region" description="Helical" evidence="1">
    <location>
        <begin position="196"/>
        <end position="215"/>
    </location>
</feature>
<feature type="transmembrane region" description="Helical" evidence="1">
    <location>
        <begin position="24"/>
        <end position="42"/>
    </location>
</feature>
<dbReference type="EMBL" id="CP046173">
    <property type="protein sequence ID" value="QIS22229.1"/>
    <property type="molecule type" value="Genomic_DNA"/>
</dbReference>
<feature type="transmembrane region" description="Helical" evidence="1">
    <location>
        <begin position="48"/>
        <end position="69"/>
    </location>
</feature>
<reference evidence="2 3" key="1">
    <citation type="journal article" date="2019" name="ACS Chem. Biol.">
        <title>Identification and Mobilization of a Cryptic Antibiotic Biosynthesis Gene Locus from a Human-Pathogenic Nocardia Isolate.</title>
        <authorList>
            <person name="Herisse M."/>
            <person name="Ishida K."/>
            <person name="Porter J.L."/>
            <person name="Howden B."/>
            <person name="Hertweck C."/>
            <person name="Stinear T.P."/>
            <person name="Pidot S.J."/>
        </authorList>
    </citation>
    <scope>NUCLEOTIDE SEQUENCE [LARGE SCALE GENOMIC DNA]</scope>
    <source>
        <strain evidence="2 3">AUSMDU00012715</strain>
    </source>
</reference>
<evidence type="ECO:0008006" key="4">
    <source>
        <dbReference type="Google" id="ProtNLM"/>
    </source>
</evidence>
<sequence>MNQQQVIAAGPTPEQKRAALRRHLVRLVIVELVLPLAGYYGLRAAGVNPWLALILPGVLTVPLLAYHAIRQRRVEAMALFTLTMLVLGTTVSLVTGDPRTLLVRDSWLFGALGLWMLATLFTSHPFLRTASRTIVIVKIGEEGFREWDARWDNDSRFRYHLRLMTAVYAATFLLDTLVRVVLAYTLPIDSVPLVSILQWAVVLAALLTFHVVYITKHGLKV</sequence>
<proteinExistence type="predicted"/>
<accession>A0A6G9Z9E5</accession>
<organism evidence="2 3">
    <name type="scientific">Nocardia terpenica</name>
    <dbReference type="NCBI Taxonomy" id="455432"/>
    <lineage>
        <taxon>Bacteria</taxon>
        <taxon>Bacillati</taxon>
        <taxon>Actinomycetota</taxon>
        <taxon>Actinomycetes</taxon>
        <taxon>Mycobacteriales</taxon>
        <taxon>Nocardiaceae</taxon>
        <taxon>Nocardia</taxon>
    </lineage>
</organism>
<dbReference type="AlphaFoldDB" id="A0A6G9Z9E5"/>
<dbReference type="RefSeq" id="WP_167489664.1">
    <property type="nucleotide sequence ID" value="NZ_CP046173.1"/>
</dbReference>
<gene>
    <name evidence="2" type="ORF">F6W96_31685</name>
</gene>
<feature type="transmembrane region" description="Helical" evidence="1">
    <location>
        <begin position="107"/>
        <end position="127"/>
    </location>
</feature>